<evidence type="ECO:0000313" key="6">
    <source>
        <dbReference type="EMBL" id="GER28836.1"/>
    </source>
</evidence>
<dbReference type="SUPFAM" id="SSF54768">
    <property type="entry name" value="dsRNA-binding domain-like"/>
    <property type="match status" value="2"/>
</dbReference>
<dbReference type="CDD" id="cd19908">
    <property type="entry name" value="DSRM_AtDRB-like_rpt2"/>
    <property type="match status" value="1"/>
</dbReference>
<dbReference type="PROSITE" id="PS50137">
    <property type="entry name" value="DS_RBD"/>
    <property type="match status" value="2"/>
</dbReference>
<name>A0A5A7P8I0_STRAF</name>
<dbReference type="FunFam" id="3.30.160.20:FF:000036">
    <property type="entry name" value="Double-stranded RNA-binding protein 2"/>
    <property type="match status" value="2"/>
</dbReference>
<evidence type="ECO:0000259" key="5">
    <source>
        <dbReference type="PROSITE" id="PS50137"/>
    </source>
</evidence>
<reference evidence="7" key="1">
    <citation type="journal article" date="2019" name="Curr. Biol.">
        <title>Genome Sequence of Striga asiatica Provides Insight into the Evolution of Plant Parasitism.</title>
        <authorList>
            <person name="Yoshida S."/>
            <person name="Kim S."/>
            <person name="Wafula E.K."/>
            <person name="Tanskanen J."/>
            <person name="Kim Y.M."/>
            <person name="Honaas L."/>
            <person name="Yang Z."/>
            <person name="Spallek T."/>
            <person name="Conn C.E."/>
            <person name="Ichihashi Y."/>
            <person name="Cheong K."/>
            <person name="Cui S."/>
            <person name="Der J.P."/>
            <person name="Gundlach H."/>
            <person name="Jiao Y."/>
            <person name="Hori C."/>
            <person name="Ishida J.K."/>
            <person name="Kasahara H."/>
            <person name="Kiba T."/>
            <person name="Kim M.S."/>
            <person name="Koo N."/>
            <person name="Laohavisit A."/>
            <person name="Lee Y.H."/>
            <person name="Lumba S."/>
            <person name="McCourt P."/>
            <person name="Mortimer J.C."/>
            <person name="Mutuku J.M."/>
            <person name="Nomura T."/>
            <person name="Sasaki-Sekimoto Y."/>
            <person name="Seto Y."/>
            <person name="Wang Y."/>
            <person name="Wakatake T."/>
            <person name="Sakakibara H."/>
            <person name="Demura T."/>
            <person name="Yamaguchi S."/>
            <person name="Yoneyama K."/>
            <person name="Manabe R.I."/>
            <person name="Nelson D.C."/>
            <person name="Schulman A.H."/>
            <person name="Timko M.P."/>
            <person name="dePamphilis C.W."/>
            <person name="Choi D."/>
            <person name="Shirasu K."/>
        </authorList>
    </citation>
    <scope>NUCLEOTIDE SEQUENCE [LARGE SCALE GENOMIC DNA]</scope>
    <source>
        <strain evidence="7">cv. UVA1</strain>
    </source>
</reference>
<dbReference type="Pfam" id="PF00035">
    <property type="entry name" value="dsrm"/>
    <property type="match status" value="2"/>
</dbReference>
<proteinExistence type="predicted"/>
<dbReference type="AlphaFoldDB" id="A0A5A7P8I0"/>
<dbReference type="CDD" id="cd19907">
    <property type="entry name" value="DSRM_AtDRB-like_rpt1"/>
    <property type="match status" value="1"/>
</dbReference>
<evidence type="ECO:0000313" key="7">
    <source>
        <dbReference type="Proteomes" id="UP000325081"/>
    </source>
</evidence>
<feature type="domain" description="DRBM" evidence="5">
    <location>
        <begin position="1"/>
        <end position="70"/>
    </location>
</feature>
<dbReference type="Gene3D" id="3.30.160.20">
    <property type="match status" value="2"/>
</dbReference>
<dbReference type="EMBL" id="BKCP01003335">
    <property type="protein sequence ID" value="GER28836.1"/>
    <property type="molecule type" value="Genomic_DNA"/>
</dbReference>
<dbReference type="PANTHER" id="PTHR46031:SF26">
    <property type="entry name" value="DOUBLE-STRANDED RNA-BINDING PROTEIN 2"/>
    <property type="match status" value="1"/>
</dbReference>
<feature type="region of interest" description="Disordered" evidence="4">
    <location>
        <begin position="239"/>
        <end position="258"/>
    </location>
</feature>
<evidence type="ECO:0000256" key="1">
    <source>
        <dbReference type="ARBA" id="ARBA00022737"/>
    </source>
</evidence>
<dbReference type="InterPro" id="IPR014720">
    <property type="entry name" value="dsRBD_dom"/>
</dbReference>
<organism evidence="6 7">
    <name type="scientific">Striga asiatica</name>
    <name type="common">Asiatic witchweed</name>
    <name type="synonym">Buchnera asiatica</name>
    <dbReference type="NCBI Taxonomy" id="4170"/>
    <lineage>
        <taxon>Eukaryota</taxon>
        <taxon>Viridiplantae</taxon>
        <taxon>Streptophyta</taxon>
        <taxon>Embryophyta</taxon>
        <taxon>Tracheophyta</taxon>
        <taxon>Spermatophyta</taxon>
        <taxon>Magnoliopsida</taxon>
        <taxon>eudicotyledons</taxon>
        <taxon>Gunneridae</taxon>
        <taxon>Pentapetalae</taxon>
        <taxon>asterids</taxon>
        <taxon>lamiids</taxon>
        <taxon>Lamiales</taxon>
        <taxon>Orobanchaceae</taxon>
        <taxon>Buchnereae</taxon>
        <taxon>Striga</taxon>
    </lineage>
</organism>
<gene>
    <name evidence="6" type="ORF">STAS_04653</name>
</gene>
<dbReference type="InterPro" id="IPR044450">
    <property type="entry name" value="AtDRB-like_DSRM_1"/>
</dbReference>
<comment type="caution">
    <text evidence="6">The sequence shown here is derived from an EMBL/GenBank/DDBJ whole genome shotgun (WGS) entry which is preliminary data.</text>
</comment>
<feature type="region of interest" description="Disordered" evidence="4">
    <location>
        <begin position="415"/>
        <end position="437"/>
    </location>
</feature>
<keyword evidence="7" id="KW-1185">Reference proteome</keyword>
<evidence type="ECO:0000256" key="2">
    <source>
        <dbReference type="ARBA" id="ARBA00022884"/>
    </source>
</evidence>
<dbReference type="InterPro" id="IPR044451">
    <property type="entry name" value="AtDRB-like_DSRM_2"/>
</dbReference>
<feature type="domain" description="DRBM" evidence="5">
    <location>
        <begin position="122"/>
        <end position="190"/>
    </location>
</feature>
<dbReference type="GO" id="GO:0003725">
    <property type="term" value="F:double-stranded RNA binding"/>
    <property type="evidence" value="ECO:0007669"/>
    <property type="project" value="InterPro"/>
</dbReference>
<feature type="compositionally biased region" description="Polar residues" evidence="4">
    <location>
        <begin position="240"/>
        <end position="253"/>
    </location>
</feature>
<feature type="compositionally biased region" description="Basic and acidic residues" evidence="4">
    <location>
        <begin position="426"/>
        <end position="437"/>
    </location>
</feature>
<evidence type="ECO:0000256" key="4">
    <source>
        <dbReference type="SAM" id="MobiDB-lite"/>
    </source>
</evidence>
<protein>
    <submittedName>
        <fullName evidence="6">Double-stranded RNA-binding protein 3</fullName>
    </submittedName>
</protein>
<evidence type="ECO:0000256" key="3">
    <source>
        <dbReference type="PROSITE-ProRule" id="PRU00266"/>
    </source>
</evidence>
<keyword evidence="2 3" id="KW-0694">RNA-binding</keyword>
<dbReference type="SMART" id="SM00358">
    <property type="entry name" value="DSRM"/>
    <property type="match status" value="2"/>
</dbReference>
<dbReference type="Proteomes" id="UP000325081">
    <property type="component" value="Unassembled WGS sequence"/>
</dbReference>
<sequence length="449" mass="49078">MYKNKLQELAQRSCFNLPSYACIREGPDHAPRFKASVNFNGETYESPSYCSTLRQAEHSAAEVALNALASGGPSSSLAARILHSLLVFDEPSPDHVKELVKQLMSKVHIRLLIQKTKDETGVYKNLLQEVSQRVGGCMPSYTTFKSGQVHLPIFTCTVELVGVIFTGDPAKSKKQAEKNAAMVAWLSLKSLAQQSETFSEKTHMDEQEHVTIARALQEYLIQAKLARFSFPIKFPAISPRPSNAHHSSPTTSKILPLICPKTASRRRPTLTATSNNNNPSFQKSQKFPAASAPPYFPVRHCIPHSRVAPLVNVRSMVPVFSAPPPAMRPPAIGISPPVSIRQVVPVYAAPVCKELPMVRPVVKANDQQVSRLLTAKVEELPFAGAAPVPISEVPARQVGLPSSQVSTVQIERVAKFSGPPGSPRAASDKTRIAVHDKLQESKDLKNLKI</sequence>
<dbReference type="OrthoDB" id="5988181at2759"/>
<dbReference type="PANTHER" id="PTHR46031">
    <property type="match status" value="1"/>
</dbReference>
<keyword evidence="1" id="KW-0677">Repeat</keyword>
<accession>A0A5A7P8I0</accession>